<keyword evidence="2" id="KW-1185">Reference proteome</keyword>
<protein>
    <submittedName>
        <fullName evidence="1">Uncharacterized protein</fullName>
    </submittedName>
</protein>
<dbReference type="OrthoDB" id="4777481at2759"/>
<evidence type="ECO:0000313" key="1">
    <source>
        <dbReference type="EMBL" id="TRX95198.1"/>
    </source>
</evidence>
<evidence type="ECO:0000313" key="2">
    <source>
        <dbReference type="Proteomes" id="UP000319160"/>
    </source>
</evidence>
<reference evidence="2" key="1">
    <citation type="submission" date="2019-06" db="EMBL/GenBank/DDBJ databases">
        <title>Draft genome sequence of the griseofulvin-producing fungus Xylaria cubensis strain G536.</title>
        <authorList>
            <person name="Mead M.E."/>
            <person name="Raja H.A."/>
            <person name="Steenwyk J.L."/>
            <person name="Knowles S.L."/>
            <person name="Oberlies N.H."/>
            <person name="Rokas A."/>
        </authorList>
    </citation>
    <scope>NUCLEOTIDE SEQUENCE [LARGE SCALE GENOMIC DNA]</scope>
    <source>
        <strain evidence="2">G536</strain>
    </source>
</reference>
<gene>
    <name evidence="1" type="ORF">FHL15_003890</name>
</gene>
<dbReference type="Proteomes" id="UP000319160">
    <property type="component" value="Unassembled WGS sequence"/>
</dbReference>
<name>A0A553I4R2_9PEZI</name>
<proteinExistence type="predicted"/>
<accession>A0A553I4R2</accession>
<dbReference type="AlphaFoldDB" id="A0A553I4R2"/>
<sequence length="264" mass="30397">MGYTDSYYSYPQDFEHRQYQYEQEPIRAYHRVDEGVHYVRPWRYYEETQGSSSAAYFPSERASTSGVGYGNDDVNYPTDPLPEPENIASEPAYSVPRPIQQAIAKGREAMAALRETITVVLLHEWCMEGKNINPPSKDFKADINVIPVRRDKHGAFQPIEGKGKWGVLTGYHPGYDTYLSTIIIRVPDELRDVNEAKVKAAYQRFFAKARDGLLEGIPEIPFINNQDYKNYGMLFVFEKGRKRGSKPRLFDDYLCEDAVIRLQT</sequence>
<organism evidence="1 2">
    <name type="scientific">Xylaria flabelliformis</name>
    <dbReference type="NCBI Taxonomy" id="2512241"/>
    <lineage>
        <taxon>Eukaryota</taxon>
        <taxon>Fungi</taxon>
        <taxon>Dikarya</taxon>
        <taxon>Ascomycota</taxon>
        <taxon>Pezizomycotina</taxon>
        <taxon>Sordariomycetes</taxon>
        <taxon>Xylariomycetidae</taxon>
        <taxon>Xylariales</taxon>
        <taxon>Xylariaceae</taxon>
        <taxon>Xylaria</taxon>
    </lineage>
</organism>
<dbReference type="STRING" id="2512241.A0A553I4R2"/>
<dbReference type="EMBL" id="VFLP01000017">
    <property type="protein sequence ID" value="TRX95198.1"/>
    <property type="molecule type" value="Genomic_DNA"/>
</dbReference>
<comment type="caution">
    <text evidence="1">The sequence shown here is derived from an EMBL/GenBank/DDBJ whole genome shotgun (WGS) entry which is preliminary data.</text>
</comment>